<keyword evidence="3" id="KW-1185">Reference proteome</keyword>
<dbReference type="EMBL" id="FOFV01000016">
    <property type="protein sequence ID" value="SES12762.1"/>
    <property type="molecule type" value="Genomic_DNA"/>
</dbReference>
<evidence type="ECO:0000259" key="1">
    <source>
        <dbReference type="PROSITE" id="PS50837"/>
    </source>
</evidence>
<dbReference type="PANTHER" id="PTHR46844:SF1">
    <property type="entry name" value="SLR5058 PROTEIN"/>
    <property type="match status" value="1"/>
</dbReference>
<evidence type="ECO:0000313" key="3">
    <source>
        <dbReference type="Proteomes" id="UP000199503"/>
    </source>
</evidence>
<organism evidence="2 3">
    <name type="scientific">Lentzea albida</name>
    <dbReference type="NCBI Taxonomy" id="65499"/>
    <lineage>
        <taxon>Bacteria</taxon>
        <taxon>Bacillati</taxon>
        <taxon>Actinomycetota</taxon>
        <taxon>Actinomycetes</taxon>
        <taxon>Pseudonocardiales</taxon>
        <taxon>Pseudonocardiaceae</taxon>
        <taxon>Lentzea</taxon>
    </lineage>
</organism>
<dbReference type="InterPro" id="IPR007111">
    <property type="entry name" value="NACHT_NTPase"/>
</dbReference>
<feature type="domain" description="NACHT" evidence="1">
    <location>
        <begin position="203"/>
        <end position="322"/>
    </location>
</feature>
<sequence length="827" mass="91886">MASIESTVIRVVVDVSDKLSDRLTEKLPRPAVTSAATAGLFTDLVRSDAEALQAYLDSPDFATVVAQKRIGNMAGKAAKDQLREGLRLAGMSDHPLSRITDVVHDVMIAACDEVDAHFGRTSGRIDRGDLYTAATNNSVLLKRLKSSARIHTFAARMRDQVVALHSRIRMPHVGVSRSVRYDHLYVEPALISKSEFRIGAPGERVLVQGDPGAGKSTLAAKLAHDVAVDGRVPFLLVLREFSTSFDEGGRDLLHYLEKVCQAPYNVKPPRDGVEYLLRTGRAVVILDGLDELVQTELRRRVVSLVEGFAHLYPLVPILVTARKVGYEDAPLSTDLFVSSHIAEFDDDQVAAYVSRWFKLDEATSPAEQDQLISSFMEDSAQIAELRSNALLLTLLCAMYSSDRYLPHNLAQVYERCALMLFEQWDSKRGIDLPIKFHGRLRGAVQHLAWNMFSAAESGKPQTRTRVINSLAAYLDKKLDDHDESVAMAEEFLAHCTGRAWILADVGATESEPQFGFTHRTFLEYFAAEHLVRAHRTAEALWAVLKPHVEQWDVVAQIVLQLYDRNVEGGADELLTEALADGGLGFAARALHHVAPSDRVVRSIVTAALDQFVSVPTDARANATGETMTSDAPLQDCVRNSSHLNKQVIERTLTDRLEVLVARGEIGAMLVIDTLFARSDGWKAVHQDLSELRGSSPWAQWAIDEPRLLKTIIRRVGAAAFYTDCNVGDRTYVNATALLLIKEALPFSKSEADSIATLMTTLPTPWPIPEHARPGNYRHDDSLRMVLCLPYLEMSEKRVLPHTDVIEPVREFLLRWERGEISVLEQDQ</sequence>
<dbReference type="SUPFAM" id="SSF52540">
    <property type="entry name" value="P-loop containing nucleoside triphosphate hydrolases"/>
    <property type="match status" value="1"/>
</dbReference>
<dbReference type="AlphaFoldDB" id="A0A1H9UTN3"/>
<accession>A0A1H9UTN3</accession>
<dbReference type="PANTHER" id="PTHR46844">
    <property type="entry name" value="SLR5058 PROTEIN"/>
    <property type="match status" value="1"/>
</dbReference>
<dbReference type="PROSITE" id="PS50837">
    <property type="entry name" value="NACHT"/>
    <property type="match status" value="1"/>
</dbReference>
<dbReference type="RefSeq" id="WP_089922388.1">
    <property type="nucleotide sequence ID" value="NZ_FOFV01000016.1"/>
</dbReference>
<gene>
    <name evidence="2" type="ORF">SAMN04488000_116135</name>
</gene>
<dbReference type="OrthoDB" id="135105at2"/>
<dbReference type="InterPro" id="IPR027417">
    <property type="entry name" value="P-loop_NTPase"/>
</dbReference>
<dbReference type="Pfam" id="PF05729">
    <property type="entry name" value="NACHT"/>
    <property type="match status" value="1"/>
</dbReference>
<evidence type="ECO:0000313" key="2">
    <source>
        <dbReference type="EMBL" id="SES12762.1"/>
    </source>
</evidence>
<reference evidence="3" key="1">
    <citation type="submission" date="2016-10" db="EMBL/GenBank/DDBJ databases">
        <authorList>
            <person name="Varghese N."/>
            <person name="Submissions S."/>
        </authorList>
    </citation>
    <scope>NUCLEOTIDE SEQUENCE [LARGE SCALE GENOMIC DNA]</scope>
    <source>
        <strain evidence="3">DSM 44437</strain>
    </source>
</reference>
<dbReference type="Proteomes" id="UP000199503">
    <property type="component" value="Unassembled WGS sequence"/>
</dbReference>
<dbReference type="Gene3D" id="3.40.50.300">
    <property type="entry name" value="P-loop containing nucleotide triphosphate hydrolases"/>
    <property type="match status" value="1"/>
</dbReference>
<dbReference type="STRING" id="65499.SAMN04488000_116135"/>
<protein>
    <submittedName>
        <fullName evidence="2">NACHT domain-containing protein</fullName>
    </submittedName>
</protein>
<dbReference type="SMART" id="SM00382">
    <property type="entry name" value="AAA"/>
    <property type="match status" value="1"/>
</dbReference>
<proteinExistence type="predicted"/>
<name>A0A1H9UTN3_9PSEU</name>
<dbReference type="InterPro" id="IPR003593">
    <property type="entry name" value="AAA+_ATPase"/>
</dbReference>